<feature type="transmembrane region" description="Helical" evidence="10">
    <location>
        <begin position="46"/>
        <end position="65"/>
    </location>
</feature>
<dbReference type="Proteomes" id="UP000029839">
    <property type="component" value="Unassembled WGS sequence"/>
</dbReference>
<evidence type="ECO:0000256" key="3">
    <source>
        <dbReference type="ARBA" id="ARBA00022553"/>
    </source>
</evidence>
<dbReference type="Gene3D" id="3.30.565.10">
    <property type="entry name" value="Histidine kinase-like ATPase, C-terminal domain"/>
    <property type="match status" value="1"/>
</dbReference>
<dbReference type="GO" id="GO:0005524">
    <property type="term" value="F:ATP binding"/>
    <property type="evidence" value="ECO:0007669"/>
    <property type="project" value="UniProtKB-KW"/>
</dbReference>
<feature type="domain" description="Histidine kinase/HSP90-like ATPase" evidence="11">
    <location>
        <begin position="325"/>
        <end position="418"/>
    </location>
</feature>
<feature type="region of interest" description="Disordered" evidence="9">
    <location>
        <begin position="262"/>
        <end position="293"/>
    </location>
</feature>
<name>A0A0A0BNQ7_9CELL</name>
<keyword evidence="8" id="KW-0902">Two-component regulatory system</keyword>
<feature type="region of interest" description="Disordered" evidence="9">
    <location>
        <begin position="419"/>
        <end position="446"/>
    </location>
</feature>
<evidence type="ECO:0000256" key="6">
    <source>
        <dbReference type="ARBA" id="ARBA00022777"/>
    </source>
</evidence>
<dbReference type="RefSeq" id="WP_043607607.1">
    <property type="nucleotide sequence ID" value="NZ_AXCY01000062.1"/>
</dbReference>
<protein>
    <recommendedName>
        <fullName evidence="2">histidine kinase</fullName>
        <ecNumber evidence="2">2.7.13.3</ecNumber>
    </recommendedName>
</protein>
<evidence type="ECO:0000256" key="2">
    <source>
        <dbReference type="ARBA" id="ARBA00012438"/>
    </source>
</evidence>
<feature type="transmembrane region" description="Helical" evidence="10">
    <location>
        <begin position="16"/>
        <end position="34"/>
    </location>
</feature>
<dbReference type="AlphaFoldDB" id="A0A0A0BNQ7"/>
<evidence type="ECO:0000313" key="13">
    <source>
        <dbReference type="Proteomes" id="UP000029839"/>
    </source>
</evidence>
<keyword evidence="5" id="KW-0547">Nucleotide-binding</keyword>
<evidence type="ECO:0000259" key="11">
    <source>
        <dbReference type="SMART" id="SM00387"/>
    </source>
</evidence>
<dbReference type="InterPro" id="IPR055558">
    <property type="entry name" value="DUF7134"/>
</dbReference>
<dbReference type="GO" id="GO:0046983">
    <property type="term" value="F:protein dimerization activity"/>
    <property type="evidence" value="ECO:0007669"/>
    <property type="project" value="InterPro"/>
</dbReference>
<evidence type="ECO:0000256" key="5">
    <source>
        <dbReference type="ARBA" id="ARBA00022741"/>
    </source>
</evidence>
<dbReference type="InterPro" id="IPR011712">
    <property type="entry name" value="Sig_transdc_His_kin_sub3_dim/P"/>
</dbReference>
<evidence type="ECO:0000256" key="7">
    <source>
        <dbReference type="ARBA" id="ARBA00022840"/>
    </source>
</evidence>
<sequence>MRWWERVVAWDTDHRLAVDSVTAVGLALLLVPLTTDVLRYDSQAPGAPAAVTYVAAAVMAFATAFRRVRPVASAVVVFAAALAHLLAGSLLVVPGDLLVLLALYSVTAHGPVWAYRTAITGTFLGCAVFVVAAMGAGGLDDPVSSAAFGIAMSLMAVTVFAIGLVRRARREAIDALVDRAARLEVERDQQGRIATAAERARIAREMHDIVAHSLSVMIAQADGGRYAAAQDPGAAERALTTIGETGRAALGDMRRLLGVLRADDPGRPAGPPTTPGVLPPPAAPTAQLSPQPGVDDLQALVDQVRASGVRASLVRLGDARPLPPGTGLTVFRIAQESLTNVLKHGGPDVAVTVVVQWRPSSLTVEITDDGRGAAATSDGAGQGVLGMRERAAMLGGTLAVGPRPGGGYRVRAEIPLPTSAPRALPVGAAGAPTTTAGTGPTSEETP</sequence>
<dbReference type="SUPFAM" id="SSF55874">
    <property type="entry name" value="ATPase domain of HSP90 chaperone/DNA topoisomerase II/histidine kinase"/>
    <property type="match status" value="1"/>
</dbReference>
<dbReference type="Pfam" id="PF07730">
    <property type="entry name" value="HisKA_3"/>
    <property type="match status" value="1"/>
</dbReference>
<dbReference type="GO" id="GO:0000155">
    <property type="term" value="F:phosphorelay sensor kinase activity"/>
    <property type="evidence" value="ECO:0007669"/>
    <property type="project" value="InterPro"/>
</dbReference>
<comment type="caution">
    <text evidence="12">The sequence shown here is derived from an EMBL/GenBank/DDBJ whole genome shotgun (WGS) entry which is preliminary data.</text>
</comment>
<dbReference type="GO" id="GO:0016020">
    <property type="term" value="C:membrane"/>
    <property type="evidence" value="ECO:0007669"/>
    <property type="project" value="InterPro"/>
</dbReference>
<comment type="catalytic activity">
    <reaction evidence="1">
        <text>ATP + protein L-histidine = ADP + protein N-phospho-L-histidine.</text>
        <dbReference type="EC" id="2.7.13.3"/>
    </reaction>
</comment>
<reference evidence="12 13" key="2">
    <citation type="journal article" date="2015" name="Stand. Genomic Sci.">
        <title>Draft genome sequence of Cellulomonas carbonis T26(T) and comparative analysis of six Cellulomonas genomes.</title>
        <authorList>
            <person name="Zhuang W."/>
            <person name="Zhang S."/>
            <person name="Xia X."/>
            <person name="Wang G."/>
        </authorList>
    </citation>
    <scope>NUCLEOTIDE SEQUENCE [LARGE SCALE GENOMIC DNA]</scope>
    <source>
        <strain evidence="12 13">T26</strain>
    </source>
</reference>
<dbReference type="Gene3D" id="1.20.5.1930">
    <property type="match status" value="1"/>
</dbReference>
<dbReference type="EMBL" id="AXCY01000062">
    <property type="protein sequence ID" value="KGM10128.1"/>
    <property type="molecule type" value="Genomic_DNA"/>
</dbReference>
<evidence type="ECO:0000256" key="9">
    <source>
        <dbReference type="SAM" id="MobiDB-lite"/>
    </source>
</evidence>
<keyword evidence="6 12" id="KW-0418">Kinase</keyword>
<feature type="compositionally biased region" description="Low complexity" evidence="9">
    <location>
        <begin position="427"/>
        <end position="446"/>
    </location>
</feature>
<feature type="compositionally biased region" description="Pro residues" evidence="9">
    <location>
        <begin position="268"/>
        <end position="283"/>
    </location>
</feature>
<evidence type="ECO:0000313" key="12">
    <source>
        <dbReference type="EMBL" id="KGM10128.1"/>
    </source>
</evidence>
<evidence type="ECO:0000256" key="10">
    <source>
        <dbReference type="SAM" id="Phobius"/>
    </source>
</evidence>
<keyword evidence="3" id="KW-0597">Phosphoprotein</keyword>
<organism evidence="12 13">
    <name type="scientific">Cellulomonas carbonis T26</name>
    <dbReference type="NCBI Taxonomy" id="947969"/>
    <lineage>
        <taxon>Bacteria</taxon>
        <taxon>Bacillati</taxon>
        <taxon>Actinomycetota</taxon>
        <taxon>Actinomycetes</taxon>
        <taxon>Micrococcales</taxon>
        <taxon>Cellulomonadaceae</taxon>
        <taxon>Cellulomonas</taxon>
    </lineage>
</organism>
<accession>A0A0A0BNQ7</accession>
<keyword evidence="10" id="KW-0812">Transmembrane</keyword>
<reference evidence="12 13" key="1">
    <citation type="submission" date="2013-08" db="EMBL/GenBank/DDBJ databases">
        <title>Genome sequencing of Cellulomonas carbonis T26.</title>
        <authorList>
            <person name="Chen F."/>
            <person name="Li Y."/>
            <person name="Wang G."/>
        </authorList>
    </citation>
    <scope>NUCLEOTIDE SEQUENCE [LARGE SCALE GENOMIC DNA]</scope>
    <source>
        <strain evidence="12 13">T26</strain>
    </source>
</reference>
<dbReference type="OrthoDB" id="227596at2"/>
<evidence type="ECO:0000256" key="8">
    <source>
        <dbReference type="ARBA" id="ARBA00023012"/>
    </source>
</evidence>
<dbReference type="SMART" id="SM00387">
    <property type="entry name" value="HATPase_c"/>
    <property type="match status" value="1"/>
</dbReference>
<keyword evidence="7" id="KW-0067">ATP-binding</keyword>
<dbReference type="Pfam" id="PF23539">
    <property type="entry name" value="DUF7134"/>
    <property type="match status" value="1"/>
</dbReference>
<proteinExistence type="predicted"/>
<keyword evidence="10" id="KW-1133">Transmembrane helix</keyword>
<dbReference type="InterPro" id="IPR050482">
    <property type="entry name" value="Sensor_HK_TwoCompSys"/>
</dbReference>
<keyword evidence="10" id="KW-0472">Membrane</keyword>
<dbReference type="InterPro" id="IPR003594">
    <property type="entry name" value="HATPase_dom"/>
</dbReference>
<keyword evidence="13" id="KW-1185">Reference proteome</keyword>
<evidence type="ECO:0000256" key="1">
    <source>
        <dbReference type="ARBA" id="ARBA00000085"/>
    </source>
</evidence>
<dbReference type="PANTHER" id="PTHR24421">
    <property type="entry name" value="NITRATE/NITRITE SENSOR PROTEIN NARX-RELATED"/>
    <property type="match status" value="1"/>
</dbReference>
<keyword evidence="4" id="KW-0808">Transferase</keyword>
<feature type="transmembrane region" description="Helical" evidence="10">
    <location>
        <begin position="145"/>
        <end position="165"/>
    </location>
</feature>
<feature type="transmembrane region" description="Helical" evidence="10">
    <location>
        <begin position="122"/>
        <end position="139"/>
    </location>
</feature>
<feature type="transmembrane region" description="Helical" evidence="10">
    <location>
        <begin position="72"/>
        <end position="91"/>
    </location>
</feature>
<dbReference type="EC" id="2.7.13.3" evidence="2"/>
<gene>
    <name evidence="12" type="ORF">N868_16565</name>
</gene>
<dbReference type="PANTHER" id="PTHR24421:SF10">
    <property type="entry name" value="NITRATE_NITRITE SENSOR PROTEIN NARQ"/>
    <property type="match status" value="1"/>
</dbReference>
<dbReference type="InterPro" id="IPR036890">
    <property type="entry name" value="HATPase_C_sf"/>
</dbReference>
<evidence type="ECO:0000256" key="4">
    <source>
        <dbReference type="ARBA" id="ARBA00022679"/>
    </source>
</evidence>
<dbReference type="Pfam" id="PF02518">
    <property type="entry name" value="HATPase_c"/>
    <property type="match status" value="1"/>
</dbReference>
<dbReference type="CDD" id="cd16917">
    <property type="entry name" value="HATPase_UhpB-NarQ-NarX-like"/>
    <property type="match status" value="1"/>
</dbReference>